<evidence type="ECO:0000313" key="3">
    <source>
        <dbReference type="Proteomes" id="UP000267029"/>
    </source>
</evidence>
<protein>
    <submittedName>
        <fullName evidence="2">Uncharacterized protein</fullName>
    </submittedName>
</protein>
<dbReference type="AlphaFoldDB" id="A0A0R3UB38"/>
<feature type="region of interest" description="Disordered" evidence="1">
    <location>
        <begin position="107"/>
        <end position="152"/>
    </location>
</feature>
<proteinExistence type="predicted"/>
<feature type="region of interest" description="Disordered" evidence="1">
    <location>
        <begin position="178"/>
        <end position="210"/>
    </location>
</feature>
<evidence type="ECO:0000313" key="2">
    <source>
        <dbReference type="EMBL" id="VDD78134.1"/>
    </source>
</evidence>
<organism evidence="2 3">
    <name type="scientific">Mesocestoides corti</name>
    <name type="common">Flatworm</name>
    <dbReference type="NCBI Taxonomy" id="53468"/>
    <lineage>
        <taxon>Eukaryota</taxon>
        <taxon>Metazoa</taxon>
        <taxon>Spiralia</taxon>
        <taxon>Lophotrochozoa</taxon>
        <taxon>Platyhelminthes</taxon>
        <taxon>Cestoda</taxon>
        <taxon>Eucestoda</taxon>
        <taxon>Cyclophyllidea</taxon>
        <taxon>Mesocestoididae</taxon>
        <taxon>Mesocestoides</taxon>
    </lineage>
</organism>
<name>A0A0R3UB38_MESCO</name>
<reference evidence="2 3" key="1">
    <citation type="submission" date="2018-10" db="EMBL/GenBank/DDBJ databases">
        <authorList>
            <consortium name="Pathogen Informatics"/>
        </authorList>
    </citation>
    <scope>NUCLEOTIDE SEQUENCE [LARGE SCALE GENOMIC DNA]</scope>
</reference>
<accession>A0A0R3UB38</accession>
<feature type="compositionally biased region" description="Basic and acidic residues" evidence="1">
    <location>
        <begin position="141"/>
        <end position="152"/>
    </location>
</feature>
<dbReference type="Proteomes" id="UP000267029">
    <property type="component" value="Unassembled WGS sequence"/>
</dbReference>
<keyword evidence="3" id="KW-1185">Reference proteome</keyword>
<gene>
    <name evidence="2" type="ORF">MCOS_LOCUS4137</name>
</gene>
<dbReference type="EMBL" id="UXSR01001312">
    <property type="protein sequence ID" value="VDD78134.1"/>
    <property type="molecule type" value="Genomic_DNA"/>
</dbReference>
<sequence>MGPESTNGGNGGTSKVFSKNSDKYLVKLGNRCYRPGEDVLDYTAEVYSLVKKAYEEIGLEAMAVSHILRGLPKDAYKRHVRLLNRPLAEVEKALCEDTALKDCAPFSSSAQAQPNPRWHHQQRRGFQAPRFGRSGGSAVTKPRDGPGLGEKHATVATSCNRGCYFRLRGVTRALNDALGPESQSAHEFSVSIAAPRNGPTGEQEDQDKDI</sequence>
<evidence type="ECO:0000256" key="1">
    <source>
        <dbReference type="SAM" id="MobiDB-lite"/>
    </source>
</evidence>